<dbReference type="NCBIfam" id="TIGR04126">
    <property type="entry name" value="PGF_CTERM"/>
    <property type="match status" value="1"/>
</dbReference>
<dbReference type="PROSITE" id="PS51318">
    <property type="entry name" value="TAT"/>
    <property type="match status" value="1"/>
</dbReference>
<feature type="compositionally biased region" description="Low complexity" evidence="2">
    <location>
        <begin position="403"/>
        <end position="420"/>
    </location>
</feature>
<dbReference type="GO" id="GO:0030115">
    <property type="term" value="C:S-layer"/>
    <property type="evidence" value="ECO:0007669"/>
    <property type="project" value="UniProtKB-SubCell"/>
</dbReference>
<evidence type="ECO:0000313" key="6">
    <source>
        <dbReference type="Proteomes" id="UP000011566"/>
    </source>
</evidence>
<keyword evidence="3" id="KW-0472">Membrane</keyword>
<sequence length="465" mass="46575">MTTRRTVLIIAVALLTGLAGAATVSGPAAALNASSSAPFPHSPGTTVDSFPVSVTVQQGDAIAQNGMGSMTLNYAASDGFDGNLGNVSSSDVSVYVSNGTGVEPVTAYQVSKQGNGRLALDFQQPVGVQPGDRIIADVGNVTTPSSSDSYAIGVSTTGADGGTDGPVPVSYEVVAANISFPNQSASQFAANQSVNITGVVPNAGYVAVFKQNDDGSRGELVGNTRPILATYDDRNYSVNLGGRVTQSQPLEAVVYYETSGTTQTERLNGSFDPDQDAVVTNNGVPANATGYVTTLVASGRLTAGEEYRQGERLLFAGEPGTSYRVNAIDNGSIGGIQSQFQTAANGSTTIDTADLGEGQYIVTRIDDGSVVGLDNDSTTSLQDDSFFVTGETVSTATSIDADAGTSGNASGGASTEAAGGNASGEGNGSAGNESGGSGAGGPGFGPVVAVVALLGAALIAARRTR</sequence>
<keyword evidence="3" id="KW-0812">Transmembrane</keyword>
<dbReference type="EMBL" id="AOMB01000043">
    <property type="protein sequence ID" value="EMA35751.1"/>
    <property type="molecule type" value="Genomic_DNA"/>
</dbReference>
<dbReference type="InterPro" id="IPR006311">
    <property type="entry name" value="TAT_signal"/>
</dbReference>
<dbReference type="Pfam" id="PF18204">
    <property type="entry name" value="PGF-CTERM"/>
    <property type="match status" value="1"/>
</dbReference>
<name>M0LQJ1_9EURY</name>
<evidence type="ECO:0000259" key="4">
    <source>
        <dbReference type="Pfam" id="PF18204"/>
    </source>
</evidence>
<keyword evidence="3" id="KW-1133">Transmembrane helix</keyword>
<evidence type="ECO:0000256" key="3">
    <source>
        <dbReference type="SAM" id="Phobius"/>
    </source>
</evidence>
<dbReference type="eggNOG" id="ENOG502N5W1">
    <property type="taxonomic scope" value="Archaea"/>
</dbReference>
<gene>
    <name evidence="5" type="ORF">C447_16374</name>
</gene>
<dbReference type="OrthoDB" id="213761at2157"/>
<dbReference type="InterPro" id="IPR026371">
    <property type="entry name" value="PGF_CTERM"/>
</dbReference>
<evidence type="ECO:0000256" key="1">
    <source>
        <dbReference type="ARBA" id="ARBA00022729"/>
    </source>
</evidence>
<accession>M0LQJ1</accession>
<dbReference type="Proteomes" id="UP000011566">
    <property type="component" value="Unassembled WGS sequence"/>
</dbReference>
<evidence type="ECO:0000256" key="2">
    <source>
        <dbReference type="SAM" id="MobiDB-lite"/>
    </source>
</evidence>
<keyword evidence="6" id="KW-1185">Reference proteome</keyword>
<feature type="domain" description="PGF-CTERM archaeal protein-sorting signal" evidence="4">
    <location>
        <begin position="442"/>
        <end position="463"/>
    </location>
</feature>
<feature type="region of interest" description="Disordered" evidence="2">
    <location>
        <begin position="399"/>
        <end position="438"/>
    </location>
</feature>
<proteinExistence type="predicted"/>
<feature type="compositionally biased region" description="Gly residues" evidence="2">
    <location>
        <begin position="421"/>
        <end position="438"/>
    </location>
</feature>
<reference evidence="5 6" key="1">
    <citation type="journal article" date="2014" name="PLoS Genet.">
        <title>Phylogenetically driven sequencing of extremely halophilic archaea reveals strategies for static and dynamic osmo-response.</title>
        <authorList>
            <person name="Becker E.A."/>
            <person name="Seitzer P.M."/>
            <person name="Tritt A."/>
            <person name="Larsen D."/>
            <person name="Krusor M."/>
            <person name="Yao A.I."/>
            <person name="Wu D."/>
            <person name="Madern D."/>
            <person name="Eisen J.A."/>
            <person name="Darling A.E."/>
            <person name="Facciotti M.T."/>
        </authorList>
    </citation>
    <scope>NUCLEOTIDE SEQUENCE [LARGE SCALE GENOMIC DNA]</scope>
    <source>
        <strain evidence="5 6">100A6</strain>
    </source>
</reference>
<keyword evidence="1" id="KW-0732">Signal</keyword>
<dbReference type="AlphaFoldDB" id="M0LQJ1"/>
<dbReference type="PATRIC" id="fig|1132509.6.peg.3806"/>
<evidence type="ECO:0000313" key="5">
    <source>
        <dbReference type="EMBL" id="EMA35751.1"/>
    </source>
</evidence>
<dbReference type="RefSeq" id="WP_007695811.1">
    <property type="nucleotide sequence ID" value="NZ_AOMB01000043.1"/>
</dbReference>
<feature type="transmembrane region" description="Helical" evidence="3">
    <location>
        <begin position="443"/>
        <end position="461"/>
    </location>
</feature>
<comment type="caution">
    <text evidence="5">The sequence shown here is derived from an EMBL/GenBank/DDBJ whole genome shotgun (WGS) entry which is preliminary data.</text>
</comment>
<protein>
    <recommendedName>
        <fullName evidence="4">PGF-CTERM archaeal protein-sorting signal domain-containing protein</fullName>
    </recommendedName>
</protein>
<dbReference type="GO" id="GO:0005886">
    <property type="term" value="C:plasma membrane"/>
    <property type="evidence" value="ECO:0007669"/>
    <property type="project" value="UniProtKB-SubCell"/>
</dbReference>
<organism evidence="5 6">
    <name type="scientific">Halococcus hamelinensis 100A6</name>
    <dbReference type="NCBI Taxonomy" id="1132509"/>
    <lineage>
        <taxon>Archaea</taxon>
        <taxon>Methanobacteriati</taxon>
        <taxon>Methanobacteriota</taxon>
        <taxon>Stenosarchaea group</taxon>
        <taxon>Halobacteria</taxon>
        <taxon>Halobacteriales</taxon>
        <taxon>Halococcaceae</taxon>
        <taxon>Halococcus</taxon>
    </lineage>
</organism>